<feature type="domain" description="RNA-binding S4" evidence="14">
    <location>
        <begin position="30"/>
        <end position="88"/>
    </location>
</feature>
<comment type="caution">
    <text evidence="15">The sequence shown here is derived from an EMBL/GenBank/DDBJ whole genome shotgun (WGS) entry which is preliminary data.</text>
</comment>
<dbReference type="PROSITE" id="PS50889">
    <property type="entry name" value="S4"/>
    <property type="match status" value="1"/>
</dbReference>
<evidence type="ECO:0000256" key="13">
    <source>
        <dbReference type="SAM" id="MobiDB-lite"/>
    </source>
</evidence>
<organism evidence="15 16">
    <name type="scientific">Rhodocyclus tenuis</name>
    <name type="common">Rhodospirillum tenue</name>
    <dbReference type="NCBI Taxonomy" id="1066"/>
    <lineage>
        <taxon>Bacteria</taxon>
        <taxon>Pseudomonadati</taxon>
        <taxon>Pseudomonadota</taxon>
        <taxon>Betaproteobacteria</taxon>
        <taxon>Rhodocyclales</taxon>
        <taxon>Rhodocyclaceae</taxon>
        <taxon>Rhodocyclus</taxon>
    </lineage>
</organism>
<evidence type="ECO:0000256" key="12">
    <source>
        <dbReference type="PROSITE-ProRule" id="PRU00182"/>
    </source>
</evidence>
<dbReference type="InterPro" id="IPR050188">
    <property type="entry name" value="RluA_PseudoU_synthase"/>
</dbReference>
<dbReference type="InterPro" id="IPR002942">
    <property type="entry name" value="S4_RNA-bd"/>
</dbReference>
<dbReference type="Pfam" id="PF00849">
    <property type="entry name" value="PseudoU_synth_2"/>
    <property type="match status" value="1"/>
</dbReference>
<evidence type="ECO:0000256" key="1">
    <source>
        <dbReference type="ARBA" id="ARBA00010876"/>
    </source>
</evidence>
<evidence type="ECO:0000256" key="4">
    <source>
        <dbReference type="ARBA" id="ARBA00036882"/>
    </source>
</evidence>
<dbReference type="CDD" id="cd02869">
    <property type="entry name" value="PseudoU_synth_RluA_like"/>
    <property type="match status" value="1"/>
</dbReference>
<comment type="similarity">
    <text evidence="1">Belongs to the pseudouridine synthase RluA family.</text>
</comment>
<dbReference type="Proteomes" id="UP000587070">
    <property type="component" value="Unassembled WGS sequence"/>
</dbReference>
<dbReference type="OrthoDB" id="9785808at2"/>
<dbReference type="InterPro" id="IPR006225">
    <property type="entry name" value="PsdUridine_synth_RluC/D"/>
</dbReference>
<evidence type="ECO:0000256" key="2">
    <source>
        <dbReference type="ARBA" id="ARBA00022884"/>
    </source>
</evidence>
<dbReference type="EC" id="5.4.99.23" evidence="5"/>
<dbReference type="NCBIfam" id="TIGR00005">
    <property type="entry name" value="rluA_subfam"/>
    <property type="match status" value="1"/>
</dbReference>
<dbReference type="GO" id="GO:0003723">
    <property type="term" value="F:RNA binding"/>
    <property type="evidence" value="ECO:0007669"/>
    <property type="project" value="UniProtKB-KW"/>
</dbReference>
<evidence type="ECO:0000313" key="15">
    <source>
        <dbReference type="EMBL" id="MBB4249182.1"/>
    </source>
</evidence>
<evidence type="ECO:0000256" key="8">
    <source>
        <dbReference type="ARBA" id="ARBA00042840"/>
    </source>
</evidence>
<dbReference type="InterPro" id="IPR006224">
    <property type="entry name" value="PsdUridine_synth_RluA-like_CS"/>
</dbReference>
<feature type="compositionally biased region" description="Acidic residues" evidence="13">
    <location>
        <begin position="357"/>
        <end position="366"/>
    </location>
</feature>
<dbReference type="AlphaFoldDB" id="A0A840GL80"/>
<dbReference type="InterPro" id="IPR006145">
    <property type="entry name" value="PsdUridine_synth_RsuA/RluA"/>
</dbReference>
<dbReference type="InterPro" id="IPR020103">
    <property type="entry name" value="PsdUridine_synth_cat_dom_sf"/>
</dbReference>
<dbReference type="GO" id="GO:0000455">
    <property type="term" value="P:enzyme-directed rRNA pseudouridine synthesis"/>
    <property type="evidence" value="ECO:0007669"/>
    <property type="project" value="TreeGrafter"/>
</dbReference>
<comment type="catalytic activity">
    <reaction evidence="4">
        <text>uridine(1911/1915/1917) in 23S rRNA = pseudouridine(1911/1915/1917) in 23S rRNA</text>
        <dbReference type="Rhea" id="RHEA:42524"/>
        <dbReference type="Rhea" id="RHEA-COMP:10097"/>
        <dbReference type="Rhea" id="RHEA-COMP:10098"/>
        <dbReference type="ChEBI" id="CHEBI:65314"/>
        <dbReference type="ChEBI" id="CHEBI:65315"/>
        <dbReference type="EC" id="5.4.99.23"/>
    </reaction>
</comment>
<name>A0A840GL80_RHOTE</name>
<dbReference type="Pfam" id="PF01479">
    <property type="entry name" value="S4"/>
    <property type="match status" value="1"/>
</dbReference>
<dbReference type="Gene3D" id="3.10.290.10">
    <property type="entry name" value="RNA-binding S4 domain"/>
    <property type="match status" value="1"/>
</dbReference>
<evidence type="ECO:0000256" key="9">
    <source>
        <dbReference type="ARBA" id="ARBA00043148"/>
    </source>
</evidence>
<evidence type="ECO:0000256" key="11">
    <source>
        <dbReference type="PIRSR" id="PIRSR606225-1"/>
    </source>
</evidence>
<keyword evidence="2 12" id="KW-0694">RNA-binding</keyword>
<dbReference type="SUPFAM" id="SSF55174">
    <property type="entry name" value="Alpha-L RNA-binding motif"/>
    <property type="match status" value="1"/>
</dbReference>
<dbReference type="CDD" id="cd00165">
    <property type="entry name" value="S4"/>
    <property type="match status" value="1"/>
</dbReference>
<evidence type="ECO:0000256" key="7">
    <source>
        <dbReference type="ARBA" id="ARBA00042264"/>
    </source>
</evidence>
<evidence type="ECO:0000256" key="5">
    <source>
        <dbReference type="ARBA" id="ARBA00038942"/>
    </source>
</evidence>
<protein>
    <recommendedName>
        <fullName evidence="6">Ribosomal large subunit pseudouridine synthase D</fullName>
        <ecNumber evidence="5">5.4.99.23</ecNumber>
    </recommendedName>
    <alternativeName>
        <fullName evidence="7">23S rRNA pseudouridine(1911/1915/1917) synthase</fullName>
    </alternativeName>
    <alternativeName>
        <fullName evidence="8">rRNA pseudouridylate synthase D</fullName>
    </alternativeName>
    <alternativeName>
        <fullName evidence="9">rRNA-uridine isomerase D</fullName>
    </alternativeName>
</protein>
<dbReference type="InterPro" id="IPR036986">
    <property type="entry name" value="S4_RNA-bd_sf"/>
</dbReference>
<dbReference type="GO" id="GO:0160140">
    <property type="term" value="F:23S rRNA pseudouridine(1911/1915/1917) synthase activity"/>
    <property type="evidence" value="ECO:0007669"/>
    <property type="project" value="UniProtKB-EC"/>
</dbReference>
<dbReference type="Gene3D" id="3.30.2350.10">
    <property type="entry name" value="Pseudouridine synthase"/>
    <property type="match status" value="1"/>
</dbReference>
<gene>
    <name evidence="15" type="ORF">GGD90_003587</name>
</gene>
<keyword evidence="16" id="KW-1185">Reference proteome</keyword>
<sequence>MPIKPAAERTDYSAANPLIALSVPADCGGERLDRILARLLPQHSRNRLQTWIREGRVRLAGEPLTETKRKLWGGESLEIDAAADEHAESSTPEDIPLDIVYEDETLLVINKPAGLVVHPGNGNWHGTLLNALLHHAPALAGIPRAGIVHRLDKDTSGLLVVAKTLAAQTDLVRQLQARTVKRRYRALLRGELTRDGTVDAPIGRHPTLRTRMAVVSNGKPARTHYHVLERFIGCTLVDCALETGRTHQIRVHMTSIGHPLVGDAVYGGGASRIPVGALFHRQALHAFRLGLVHPENGRSLQWTAPLPDDFAELLEGVREEAAAAAEALALASGEEDDFDDWDEADGPQVFYVRGDGDFADADDDPDAAAYAGEDGDDELDDEYLDEEMVGDDPDGDAADAPNPIDDAPDDQPNPPGGARKSAHGRR</sequence>
<evidence type="ECO:0000256" key="6">
    <source>
        <dbReference type="ARBA" id="ARBA00040039"/>
    </source>
</evidence>
<feature type="compositionally biased region" description="Acidic residues" evidence="13">
    <location>
        <begin position="373"/>
        <end position="397"/>
    </location>
</feature>
<dbReference type="PANTHER" id="PTHR21600">
    <property type="entry name" value="MITOCHONDRIAL RNA PSEUDOURIDINE SYNTHASE"/>
    <property type="match status" value="1"/>
</dbReference>
<dbReference type="EMBL" id="JACIGE010000022">
    <property type="protein sequence ID" value="MBB4249182.1"/>
    <property type="molecule type" value="Genomic_DNA"/>
</dbReference>
<evidence type="ECO:0000259" key="14">
    <source>
        <dbReference type="SMART" id="SM00363"/>
    </source>
</evidence>
<accession>A0A840GL80</accession>
<reference evidence="15 16" key="1">
    <citation type="submission" date="2020-08" db="EMBL/GenBank/DDBJ databases">
        <title>Genome sequencing of Purple Non-Sulfur Bacteria from various extreme environments.</title>
        <authorList>
            <person name="Mayer M."/>
        </authorList>
    </citation>
    <scope>NUCLEOTIDE SEQUENCE [LARGE SCALE GENOMIC DNA]</scope>
    <source>
        <strain evidence="15 16">2761</strain>
    </source>
</reference>
<evidence type="ECO:0000256" key="3">
    <source>
        <dbReference type="ARBA" id="ARBA00023235"/>
    </source>
</evidence>
<dbReference type="NCBIfam" id="NF008385">
    <property type="entry name" value="PRK11180.1"/>
    <property type="match status" value="1"/>
</dbReference>
<dbReference type="FunFam" id="3.30.2350.10:FF:000006">
    <property type="entry name" value="Pseudouridine synthase"/>
    <property type="match status" value="1"/>
</dbReference>
<dbReference type="SMART" id="SM00363">
    <property type="entry name" value="S4"/>
    <property type="match status" value="1"/>
</dbReference>
<evidence type="ECO:0000313" key="16">
    <source>
        <dbReference type="Proteomes" id="UP000587070"/>
    </source>
</evidence>
<proteinExistence type="inferred from homology"/>
<dbReference type="PANTHER" id="PTHR21600:SF44">
    <property type="entry name" value="RIBOSOMAL LARGE SUBUNIT PSEUDOURIDINE SYNTHASE D"/>
    <property type="match status" value="1"/>
</dbReference>
<evidence type="ECO:0000256" key="10">
    <source>
        <dbReference type="ARBA" id="ARBA00056072"/>
    </source>
</evidence>
<feature type="region of interest" description="Disordered" evidence="13">
    <location>
        <begin position="354"/>
        <end position="426"/>
    </location>
</feature>
<dbReference type="SUPFAM" id="SSF55120">
    <property type="entry name" value="Pseudouridine synthase"/>
    <property type="match status" value="1"/>
</dbReference>
<keyword evidence="3 15" id="KW-0413">Isomerase</keyword>
<comment type="function">
    <text evidence="10">Responsible for synthesis of pseudouridine from uracil at positions 1911, 1915 and 1917 in 23S ribosomal RNA.</text>
</comment>
<dbReference type="PROSITE" id="PS01129">
    <property type="entry name" value="PSI_RLU"/>
    <property type="match status" value="1"/>
</dbReference>
<feature type="active site" evidence="11">
    <location>
        <position position="152"/>
    </location>
</feature>